<evidence type="ECO:0000313" key="2">
    <source>
        <dbReference type="Proteomes" id="UP001165960"/>
    </source>
</evidence>
<protein>
    <submittedName>
        <fullName evidence="1">Uncharacterized protein</fullName>
    </submittedName>
</protein>
<dbReference type="EMBL" id="QTSX02001677">
    <property type="protein sequence ID" value="KAJ9079660.1"/>
    <property type="molecule type" value="Genomic_DNA"/>
</dbReference>
<proteinExistence type="predicted"/>
<accession>A0ACC2TY27</accession>
<evidence type="ECO:0000313" key="1">
    <source>
        <dbReference type="EMBL" id="KAJ9079660.1"/>
    </source>
</evidence>
<reference evidence="1" key="1">
    <citation type="submission" date="2022-04" db="EMBL/GenBank/DDBJ databases">
        <title>Genome of the entomopathogenic fungus Entomophthora muscae.</title>
        <authorList>
            <person name="Elya C."/>
            <person name="Lovett B.R."/>
            <person name="Lee E."/>
            <person name="Macias A.M."/>
            <person name="Hajek A.E."/>
            <person name="De Bivort B.L."/>
            <person name="Kasson M.T."/>
            <person name="De Fine Licht H.H."/>
            <person name="Stajich J.E."/>
        </authorList>
    </citation>
    <scope>NUCLEOTIDE SEQUENCE</scope>
    <source>
        <strain evidence="1">Berkeley</strain>
    </source>
</reference>
<name>A0ACC2TY27_9FUNG</name>
<sequence>MSAHNNNHTTLHQVYQDLMAGMTPNNRKVFMCMPHLSQVCFLNQLLPVDSHQLWAQDCDTTVVGLEHDIVTDAEKEEGVDSIFAEAEGPLI</sequence>
<organism evidence="1 2">
    <name type="scientific">Entomophthora muscae</name>
    <dbReference type="NCBI Taxonomy" id="34485"/>
    <lineage>
        <taxon>Eukaryota</taxon>
        <taxon>Fungi</taxon>
        <taxon>Fungi incertae sedis</taxon>
        <taxon>Zoopagomycota</taxon>
        <taxon>Entomophthoromycotina</taxon>
        <taxon>Entomophthoromycetes</taxon>
        <taxon>Entomophthorales</taxon>
        <taxon>Entomophthoraceae</taxon>
        <taxon>Entomophthora</taxon>
    </lineage>
</organism>
<dbReference type="Proteomes" id="UP001165960">
    <property type="component" value="Unassembled WGS sequence"/>
</dbReference>
<comment type="caution">
    <text evidence="1">The sequence shown here is derived from an EMBL/GenBank/DDBJ whole genome shotgun (WGS) entry which is preliminary data.</text>
</comment>
<gene>
    <name evidence="1" type="ORF">DSO57_1033108</name>
</gene>
<keyword evidence="2" id="KW-1185">Reference proteome</keyword>